<reference evidence="1 2" key="1">
    <citation type="journal article" date="2018" name="Sci. Rep.">
        <title>Genome sequence of the cauliflower mushroom Sparassis crispa (Hanabiratake) and its association with beneficial usage.</title>
        <authorList>
            <person name="Kiyama R."/>
            <person name="Furutani Y."/>
            <person name="Kawaguchi K."/>
            <person name="Nakanishi T."/>
        </authorList>
    </citation>
    <scope>NUCLEOTIDE SEQUENCE [LARGE SCALE GENOMIC DNA]</scope>
</reference>
<comment type="caution">
    <text evidence="1">The sequence shown here is derived from an EMBL/GenBank/DDBJ whole genome shotgun (WGS) entry which is preliminary data.</text>
</comment>
<accession>A0A401H4K1</accession>
<dbReference type="AlphaFoldDB" id="A0A401H4K1"/>
<proteinExistence type="predicted"/>
<gene>
    <name evidence="1" type="ORF">SCP_1503410</name>
</gene>
<evidence type="ECO:0000313" key="1">
    <source>
        <dbReference type="EMBL" id="GBE89333.1"/>
    </source>
</evidence>
<dbReference type="RefSeq" id="XP_027620246.1">
    <property type="nucleotide sequence ID" value="XM_027764445.1"/>
</dbReference>
<dbReference type="GeneID" id="38786250"/>
<keyword evidence="2" id="KW-1185">Reference proteome</keyword>
<protein>
    <submittedName>
        <fullName evidence="1">Uncharacterized protein</fullName>
    </submittedName>
</protein>
<sequence length="63" mass="6609">MLDNGRVGDEDGAHVVLSSPRLLLAVSVVELDGSPRSFRSSLSAAGRTLKVGYPVRTILIAST</sequence>
<dbReference type="Proteomes" id="UP000287166">
    <property type="component" value="Unassembled WGS sequence"/>
</dbReference>
<name>A0A401H4K1_9APHY</name>
<evidence type="ECO:0000313" key="2">
    <source>
        <dbReference type="Proteomes" id="UP000287166"/>
    </source>
</evidence>
<dbReference type="EMBL" id="BFAD01000015">
    <property type="protein sequence ID" value="GBE89333.1"/>
    <property type="molecule type" value="Genomic_DNA"/>
</dbReference>
<dbReference type="InParanoid" id="A0A401H4K1"/>
<organism evidence="1 2">
    <name type="scientific">Sparassis crispa</name>
    <dbReference type="NCBI Taxonomy" id="139825"/>
    <lineage>
        <taxon>Eukaryota</taxon>
        <taxon>Fungi</taxon>
        <taxon>Dikarya</taxon>
        <taxon>Basidiomycota</taxon>
        <taxon>Agaricomycotina</taxon>
        <taxon>Agaricomycetes</taxon>
        <taxon>Polyporales</taxon>
        <taxon>Sparassidaceae</taxon>
        <taxon>Sparassis</taxon>
    </lineage>
</organism>